<evidence type="ECO:0000256" key="6">
    <source>
        <dbReference type="ARBA" id="ARBA00023136"/>
    </source>
</evidence>
<dbReference type="GO" id="GO:0031295">
    <property type="term" value="P:T cell costimulation"/>
    <property type="evidence" value="ECO:0007669"/>
    <property type="project" value="TreeGrafter"/>
</dbReference>
<dbReference type="AlphaFoldDB" id="A0AA40I6P7"/>
<comment type="subcellular location">
    <subcellularLocation>
        <location evidence="1">Cell membrane</location>
        <topology evidence="1">Single-pass type I membrane protein</topology>
    </subcellularLocation>
</comment>
<dbReference type="InterPro" id="IPR051713">
    <property type="entry name" value="T-cell_Activation_Regulation"/>
</dbReference>
<reference evidence="13" key="1">
    <citation type="submission" date="2023-06" db="EMBL/GenBank/DDBJ databases">
        <title>Reference genome for the Northern bat (Eptesicus nilssonii), a most northern bat species.</title>
        <authorList>
            <person name="Laine V.N."/>
            <person name="Pulliainen A.T."/>
            <person name="Lilley T.M."/>
        </authorList>
    </citation>
    <scope>NUCLEOTIDE SEQUENCE</scope>
    <source>
        <strain evidence="13">BLF_Eptnil</strain>
        <tissue evidence="13">Kidney</tissue>
    </source>
</reference>
<gene>
    <name evidence="13" type="ORF">QTO34_014503</name>
</gene>
<dbReference type="GO" id="GO:0042130">
    <property type="term" value="P:negative regulation of T cell proliferation"/>
    <property type="evidence" value="ECO:0007669"/>
    <property type="project" value="TreeGrafter"/>
</dbReference>
<protein>
    <recommendedName>
        <fullName evidence="15">T-lymphocyte activation antigen CD86</fullName>
    </recommendedName>
</protein>
<keyword evidence="5 12" id="KW-1133">Transmembrane helix</keyword>
<keyword evidence="10" id="KW-0393">Immunoglobulin domain</keyword>
<dbReference type="FunFam" id="2.60.40.10:FF:000765">
    <property type="entry name" value="CD86 isoform 1"/>
    <property type="match status" value="1"/>
</dbReference>
<dbReference type="GO" id="GO:0009897">
    <property type="term" value="C:external side of plasma membrane"/>
    <property type="evidence" value="ECO:0007669"/>
    <property type="project" value="TreeGrafter"/>
</dbReference>
<keyword evidence="6 12" id="KW-0472">Membrane</keyword>
<evidence type="ECO:0000256" key="5">
    <source>
        <dbReference type="ARBA" id="ARBA00022989"/>
    </source>
</evidence>
<keyword evidence="7" id="KW-1015">Disulfide bond</keyword>
<evidence type="ECO:0000256" key="10">
    <source>
        <dbReference type="ARBA" id="ARBA00023319"/>
    </source>
</evidence>
<evidence type="ECO:0000256" key="3">
    <source>
        <dbReference type="ARBA" id="ARBA00022692"/>
    </source>
</evidence>
<evidence type="ECO:0000256" key="2">
    <source>
        <dbReference type="ARBA" id="ARBA00022475"/>
    </source>
</evidence>
<evidence type="ECO:0000313" key="14">
    <source>
        <dbReference type="Proteomes" id="UP001177744"/>
    </source>
</evidence>
<accession>A0AA40I6P7</accession>
<keyword evidence="3 12" id="KW-0812">Transmembrane</keyword>
<dbReference type="Gene3D" id="2.60.40.10">
    <property type="entry name" value="Immunoglobulins"/>
    <property type="match status" value="1"/>
</dbReference>
<evidence type="ECO:0000256" key="11">
    <source>
        <dbReference type="SAM" id="MobiDB-lite"/>
    </source>
</evidence>
<comment type="caution">
    <text evidence="13">The sequence shown here is derived from an EMBL/GenBank/DDBJ whole genome shotgun (WGS) entry which is preliminary data.</text>
</comment>
<evidence type="ECO:0000313" key="13">
    <source>
        <dbReference type="EMBL" id="KAK1343946.1"/>
    </source>
</evidence>
<evidence type="ECO:0000256" key="12">
    <source>
        <dbReference type="SAM" id="Phobius"/>
    </source>
</evidence>
<sequence length="367" mass="41413">MSPMHCYPTFAGDEELITSQEHPVFDRSTLFKVPHYLKLKSGSLWLPVIGTTRGPLNICRQLSCACRIKTKILICPIRNLGRLLSDLLILEQGELLLVLFIVILEAHKPDTKFSKCLHESWSQDAQTFILLLLLFQIKDKGLYQCFIHHQQPGGMIPIHQKDIDLSVLANFSQPEIMLISNRTENSDINVTCSSVQGYPKPKKMYLLLKTMNSTSEYDADMKIIQDNNTGLYNVSISLSSLVFPETNVSIFCVLQPEPTQTQLFSQPYNIDAKPPRPPLPVPDNVLRTALPVLLLAGCVMVVFFMIRTKRKKKPGPSHECEVIRVEGEESEQAKERVENRVPERPNEAQCVVNISKTDSGDKSAAHF</sequence>
<keyword evidence="2" id="KW-1003">Cell membrane</keyword>
<keyword evidence="8" id="KW-0675">Receptor</keyword>
<feature type="compositionally biased region" description="Basic and acidic residues" evidence="11">
    <location>
        <begin position="327"/>
        <end position="346"/>
    </location>
</feature>
<keyword evidence="14" id="KW-1185">Reference proteome</keyword>
<evidence type="ECO:0000256" key="9">
    <source>
        <dbReference type="ARBA" id="ARBA00023180"/>
    </source>
</evidence>
<dbReference type="EMBL" id="JAULJE010000004">
    <property type="protein sequence ID" value="KAK1343946.1"/>
    <property type="molecule type" value="Genomic_DNA"/>
</dbReference>
<organism evidence="13 14">
    <name type="scientific">Cnephaeus nilssonii</name>
    <name type="common">Northern bat</name>
    <name type="synonym">Eptesicus nilssonii</name>
    <dbReference type="NCBI Taxonomy" id="3371016"/>
    <lineage>
        <taxon>Eukaryota</taxon>
        <taxon>Metazoa</taxon>
        <taxon>Chordata</taxon>
        <taxon>Craniata</taxon>
        <taxon>Vertebrata</taxon>
        <taxon>Euteleostomi</taxon>
        <taxon>Mammalia</taxon>
        <taxon>Eutheria</taxon>
        <taxon>Laurasiatheria</taxon>
        <taxon>Chiroptera</taxon>
        <taxon>Yangochiroptera</taxon>
        <taxon>Vespertilionidae</taxon>
        <taxon>Cnephaeus</taxon>
    </lineage>
</organism>
<keyword evidence="9" id="KW-0325">Glycoprotein</keyword>
<dbReference type="InterPro" id="IPR013783">
    <property type="entry name" value="Ig-like_fold"/>
</dbReference>
<proteinExistence type="predicted"/>
<dbReference type="GO" id="GO:0007166">
    <property type="term" value="P:cell surface receptor signaling pathway"/>
    <property type="evidence" value="ECO:0007669"/>
    <property type="project" value="TreeGrafter"/>
</dbReference>
<evidence type="ECO:0008006" key="15">
    <source>
        <dbReference type="Google" id="ProtNLM"/>
    </source>
</evidence>
<dbReference type="GO" id="GO:0071222">
    <property type="term" value="P:cellular response to lipopolysaccharide"/>
    <property type="evidence" value="ECO:0007669"/>
    <property type="project" value="TreeGrafter"/>
</dbReference>
<dbReference type="GO" id="GO:0042102">
    <property type="term" value="P:positive regulation of T cell proliferation"/>
    <property type="evidence" value="ECO:0007669"/>
    <property type="project" value="TreeGrafter"/>
</dbReference>
<evidence type="ECO:0000256" key="4">
    <source>
        <dbReference type="ARBA" id="ARBA00022729"/>
    </source>
</evidence>
<feature type="region of interest" description="Disordered" evidence="11">
    <location>
        <begin position="327"/>
        <end position="347"/>
    </location>
</feature>
<dbReference type="PANTHER" id="PTHR25466:SF2">
    <property type="entry name" value="T-LYMPHOCYTE ACTIVATION ANTIGEN CD86"/>
    <property type="match status" value="1"/>
</dbReference>
<evidence type="ECO:0000256" key="7">
    <source>
        <dbReference type="ARBA" id="ARBA00023157"/>
    </source>
</evidence>
<dbReference type="PANTHER" id="PTHR25466">
    <property type="entry name" value="T-LYMPHOCYTE ACTIVATION ANTIGEN"/>
    <property type="match status" value="1"/>
</dbReference>
<feature type="transmembrane region" description="Helical" evidence="12">
    <location>
        <begin position="285"/>
        <end position="306"/>
    </location>
</feature>
<keyword evidence="4" id="KW-0732">Signal</keyword>
<evidence type="ECO:0000256" key="1">
    <source>
        <dbReference type="ARBA" id="ARBA00004251"/>
    </source>
</evidence>
<evidence type="ECO:0000256" key="8">
    <source>
        <dbReference type="ARBA" id="ARBA00023170"/>
    </source>
</evidence>
<dbReference type="GO" id="GO:0006955">
    <property type="term" value="P:immune response"/>
    <property type="evidence" value="ECO:0007669"/>
    <property type="project" value="TreeGrafter"/>
</dbReference>
<dbReference type="Proteomes" id="UP001177744">
    <property type="component" value="Unassembled WGS sequence"/>
</dbReference>
<name>A0AA40I6P7_CNENI</name>